<name>A0AAQ3NZT6_VIGMU</name>
<keyword evidence="1" id="KW-0611">Plant defense</keyword>
<protein>
    <submittedName>
        <fullName evidence="2">Uncharacterized protein</fullName>
    </submittedName>
</protein>
<gene>
    <name evidence="2" type="ORF">V8G54_010779</name>
</gene>
<dbReference type="PANTHER" id="PTHR33463:SF196">
    <property type="entry name" value="NB-ARC DOMAIN DISEASE RESISTANCE PROTEIN"/>
    <property type="match status" value="1"/>
</dbReference>
<dbReference type="InterPro" id="IPR050905">
    <property type="entry name" value="Plant_NBS-LRR"/>
</dbReference>
<dbReference type="Proteomes" id="UP001374535">
    <property type="component" value="Chromosome 3"/>
</dbReference>
<evidence type="ECO:0000313" key="2">
    <source>
        <dbReference type="EMBL" id="WVZ17797.1"/>
    </source>
</evidence>
<organism evidence="2 3">
    <name type="scientific">Vigna mungo</name>
    <name type="common">Black gram</name>
    <name type="synonym">Phaseolus mungo</name>
    <dbReference type="NCBI Taxonomy" id="3915"/>
    <lineage>
        <taxon>Eukaryota</taxon>
        <taxon>Viridiplantae</taxon>
        <taxon>Streptophyta</taxon>
        <taxon>Embryophyta</taxon>
        <taxon>Tracheophyta</taxon>
        <taxon>Spermatophyta</taxon>
        <taxon>Magnoliopsida</taxon>
        <taxon>eudicotyledons</taxon>
        <taxon>Gunneridae</taxon>
        <taxon>Pentapetalae</taxon>
        <taxon>rosids</taxon>
        <taxon>fabids</taxon>
        <taxon>Fabales</taxon>
        <taxon>Fabaceae</taxon>
        <taxon>Papilionoideae</taxon>
        <taxon>50 kb inversion clade</taxon>
        <taxon>NPAAA clade</taxon>
        <taxon>indigoferoid/millettioid clade</taxon>
        <taxon>Phaseoleae</taxon>
        <taxon>Vigna</taxon>
    </lineage>
</organism>
<dbReference type="PANTHER" id="PTHR33463">
    <property type="entry name" value="NB-ARC DOMAIN-CONTAINING PROTEIN-RELATED"/>
    <property type="match status" value="1"/>
</dbReference>
<accession>A0AAQ3NZT6</accession>
<proteinExistence type="predicted"/>
<reference evidence="2 3" key="1">
    <citation type="journal article" date="2023" name="Life. Sci Alliance">
        <title>Evolutionary insights into 3D genome organization and epigenetic landscape of Vigna mungo.</title>
        <authorList>
            <person name="Junaid A."/>
            <person name="Singh B."/>
            <person name="Bhatia S."/>
        </authorList>
    </citation>
    <scope>NUCLEOTIDE SEQUENCE [LARGE SCALE GENOMIC DNA]</scope>
    <source>
        <strain evidence="2">Urdbean</strain>
    </source>
</reference>
<sequence length="391" mass="45191">MDISVKMSYDHLENEEIKSIFLLCAQIGPRALIMDLVKYCFGLGILEGVSSLWEAREKIKISIQKLKDSGLLLDESSNNHFNMHGMVRDTALSIAHKDHNAFNLRNGKLDDWPELENCTSISMCNSDIIDGLEVINCPQLKLFQIDTNDPYLEIPESFFRRMKNLREQLKKLRILSFSGSLKNLPTELQCLDKLRMLDIIDCSELKTIPPNVISRLTCLEELYIRESLIKMLVERETNKGQDLFLSELKNLHQLKVVELSIPCVSNFANNLFFDKLKDYKIVIGDFEFFSLGELRMLDKHETFKVLAINGVREVVNDLNIDGFQDLKHLSILNNNDIKYVNSTELCNYVNLFPNLESLRLCNLGVGFLGRFEKTLEPENNKRERAERENEY</sequence>
<evidence type="ECO:0000313" key="3">
    <source>
        <dbReference type="Proteomes" id="UP001374535"/>
    </source>
</evidence>
<dbReference type="AlphaFoldDB" id="A0AAQ3NZT6"/>
<dbReference type="Gene3D" id="3.80.10.10">
    <property type="entry name" value="Ribonuclease Inhibitor"/>
    <property type="match status" value="1"/>
</dbReference>
<keyword evidence="3" id="KW-1185">Reference proteome</keyword>
<evidence type="ECO:0000256" key="1">
    <source>
        <dbReference type="ARBA" id="ARBA00022821"/>
    </source>
</evidence>
<dbReference type="SUPFAM" id="SSF52058">
    <property type="entry name" value="L domain-like"/>
    <property type="match status" value="1"/>
</dbReference>
<dbReference type="InterPro" id="IPR032675">
    <property type="entry name" value="LRR_dom_sf"/>
</dbReference>
<dbReference type="EMBL" id="CP144698">
    <property type="protein sequence ID" value="WVZ17797.1"/>
    <property type="molecule type" value="Genomic_DNA"/>
</dbReference>